<feature type="region of interest" description="Disordered" evidence="1">
    <location>
        <begin position="18"/>
        <end position="117"/>
    </location>
</feature>
<dbReference type="EMBL" id="AMWN01000002">
    <property type="protein sequence ID" value="EXJ94264.1"/>
    <property type="molecule type" value="Genomic_DNA"/>
</dbReference>
<evidence type="ECO:0000313" key="2">
    <source>
        <dbReference type="EMBL" id="EXJ94264.1"/>
    </source>
</evidence>
<sequence>MSSIARTFTPLRTVARALPQRPVAAIHTSSARAAMGEDHLHRDDRHHEIDHHKNDSVEKAKTGKGEWKPELASNSEQTVKSDKSDLTMEQMQKLGAQRSEEDKNPGGSDSSTGSHKA</sequence>
<dbReference type="eggNOG" id="ENOG502T5PY">
    <property type="taxonomic scope" value="Eukaryota"/>
</dbReference>
<keyword evidence="3" id="KW-1185">Reference proteome</keyword>
<reference evidence="2 3" key="1">
    <citation type="submission" date="2013-03" db="EMBL/GenBank/DDBJ databases">
        <title>The Genome Sequence of Capronia coronata CBS 617.96.</title>
        <authorList>
            <consortium name="The Broad Institute Genomics Platform"/>
            <person name="Cuomo C."/>
            <person name="de Hoog S."/>
            <person name="Gorbushina A."/>
            <person name="Walker B."/>
            <person name="Young S.K."/>
            <person name="Zeng Q."/>
            <person name="Gargeya S."/>
            <person name="Fitzgerald M."/>
            <person name="Haas B."/>
            <person name="Abouelleil A."/>
            <person name="Allen A.W."/>
            <person name="Alvarado L."/>
            <person name="Arachchi H.M."/>
            <person name="Berlin A.M."/>
            <person name="Chapman S.B."/>
            <person name="Gainer-Dewar J."/>
            <person name="Goldberg J."/>
            <person name="Griggs A."/>
            <person name="Gujja S."/>
            <person name="Hansen M."/>
            <person name="Howarth C."/>
            <person name="Imamovic A."/>
            <person name="Ireland A."/>
            <person name="Larimer J."/>
            <person name="McCowan C."/>
            <person name="Murphy C."/>
            <person name="Pearson M."/>
            <person name="Poon T.W."/>
            <person name="Priest M."/>
            <person name="Roberts A."/>
            <person name="Saif S."/>
            <person name="Shea T."/>
            <person name="Sisk P."/>
            <person name="Sykes S."/>
            <person name="Wortman J."/>
            <person name="Nusbaum C."/>
            <person name="Birren B."/>
        </authorList>
    </citation>
    <scope>NUCLEOTIDE SEQUENCE [LARGE SCALE GENOMIC DNA]</scope>
    <source>
        <strain evidence="2 3">CBS 617.96</strain>
    </source>
</reference>
<feature type="compositionally biased region" description="Polar residues" evidence="1">
    <location>
        <begin position="107"/>
        <end position="117"/>
    </location>
</feature>
<name>W9ZIC7_9EURO</name>
<evidence type="ECO:0000313" key="3">
    <source>
        <dbReference type="Proteomes" id="UP000019484"/>
    </source>
</evidence>
<gene>
    <name evidence="2" type="ORF">A1O1_02657</name>
</gene>
<feature type="compositionally biased region" description="Basic and acidic residues" evidence="1">
    <location>
        <begin position="35"/>
        <end position="69"/>
    </location>
</feature>
<protein>
    <submittedName>
        <fullName evidence="2">Uncharacterized protein</fullName>
    </submittedName>
</protein>
<dbReference type="RefSeq" id="XP_007721758.1">
    <property type="nucleotide sequence ID" value="XM_007723568.1"/>
</dbReference>
<dbReference type="OrthoDB" id="529205at2759"/>
<comment type="caution">
    <text evidence="2">The sequence shown here is derived from an EMBL/GenBank/DDBJ whole genome shotgun (WGS) entry which is preliminary data.</text>
</comment>
<proteinExistence type="predicted"/>
<dbReference type="AlphaFoldDB" id="W9ZIC7"/>
<dbReference type="Proteomes" id="UP000019484">
    <property type="component" value="Unassembled WGS sequence"/>
</dbReference>
<accession>W9ZIC7</accession>
<dbReference type="GeneID" id="19157557"/>
<organism evidence="2 3">
    <name type="scientific">Capronia coronata CBS 617.96</name>
    <dbReference type="NCBI Taxonomy" id="1182541"/>
    <lineage>
        <taxon>Eukaryota</taxon>
        <taxon>Fungi</taxon>
        <taxon>Dikarya</taxon>
        <taxon>Ascomycota</taxon>
        <taxon>Pezizomycotina</taxon>
        <taxon>Eurotiomycetes</taxon>
        <taxon>Chaetothyriomycetidae</taxon>
        <taxon>Chaetothyriales</taxon>
        <taxon>Herpotrichiellaceae</taxon>
        <taxon>Capronia</taxon>
    </lineage>
</organism>
<evidence type="ECO:0000256" key="1">
    <source>
        <dbReference type="SAM" id="MobiDB-lite"/>
    </source>
</evidence>
<dbReference type="HOGENOM" id="CLU_121514_0_0_1"/>